<dbReference type="RefSeq" id="WP_254169235.1">
    <property type="nucleotide sequence ID" value="NZ_JAHESF010000042.1"/>
</dbReference>
<dbReference type="PANTHER" id="PTHR38471">
    <property type="entry name" value="FOUR HELIX BUNDLE PROTEIN"/>
    <property type="match status" value="1"/>
</dbReference>
<evidence type="ECO:0000313" key="2">
    <source>
        <dbReference type="Proteomes" id="UP001319200"/>
    </source>
</evidence>
<keyword evidence="2" id="KW-1185">Reference proteome</keyword>
<dbReference type="PANTHER" id="PTHR38471:SF2">
    <property type="entry name" value="FOUR HELIX BUNDLE PROTEIN"/>
    <property type="match status" value="1"/>
</dbReference>
<dbReference type="NCBIfam" id="TIGR02436">
    <property type="entry name" value="four helix bundle protein"/>
    <property type="match status" value="1"/>
</dbReference>
<proteinExistence type="predicted"/>
<dbReference type="Proteomes" id="UP001319200">
    <property type="component" value="Unassembled WGS sequence"/>
</dbReference>
<dbReference type="SUPFAM" id="SSF158446">
    <property type="entry name" value="IVS-encoded protein-like"/>
    <property type="match status" value="1"/>
</dbReference>
<dbReference type="Pfam" id="PF05635">
    <property type="entry name" value="23S_rRNA_IVP"/>
    <property type="match status" value="1"/>
</dbReference>
<evidence type="ECO:0000313" key="1">
    <source>
        <dbReference type="EMBL" id="MBT1700546.1"/>
    </source>
</evidence>
<organism evidence="1 2">
    <name type="scientific">Chryseosolibacter histidini</name>
    <dbReference type="NCBI Taxonomy" id="2782349"/>
    <lineage>
        <taxon>Bacteria</taxon>
        <taxon>Pseudomonadati</taxon>
        <taxon>Bacteroidota</taxon>
        <taxon>Cytophagia</taxon>
        <taxon>Cytophagales</taxon>
        <taxon>Chryseotaleaceae</taxon>
        <taxon>Chryseosolibacter</taxon>
    </lineage>
</organism>
<dbReference type="CDD" id="cd16377">
    <property type="entry name" value="23S_rRNA_IVP_like"/>
    <property type="match status" value="1"/>
</dbReference>
<dbReference type="InterPro" id="IPR036583">
    <property type="entry name" value="23S_rRNA_IVS_sf"/>
</dbReference>
<dbReference type="Gene3D" id="1.20.1440.60">
    <property type="entry name" value="23S rRNA-intervening sequence"/>
    <property type="match status" value="1"/>
</dbReference>
<accession>A0AAP2DQA3</accession>
<dbReference type="AlphaFoldDB" id="A0AAP2DQA3"/>
<sequence>MATIKSFEDIEVWQRARAFSLKIYDLTQEGSFAKDYSLRNQINDASGSVMDNIAEGFERGGNKEFINFLSYAKGSAGETRSQLYRAVDRKHITEETFVNLKTEALAISKMISGFMSYLQTSSIRGSKFLEPFEGYGNHPISDTDLSETN</sequence>
<dbReference type="EMBL" id="JAHESF010000042">
    <property type="protein sequence ID" value="MBT1700546.1"/>
    <property type="molecule type" value="Genomic_DNA"/>
</dbReference>
<comment type="caution">
    <text evidence="1">The sequence shown here is derived from an EMBL/GenBank/DDBJ whole genome shotgun (WGS) entry which is preliminary data.</text>
</comment>
<name>A0AAP2DQA3_9BACT</name>
<dbReference type="InterPro" id="IPR012657">
    <property type="entry name" value="23S_rRNA-intervening_sequence"/>
</dbReference>
<gene>
    <name evidence="1" type="ORF">KK083_26900</name>
</gene>
<reference evidence="1 2" key="1">
    <citation type="submission" date="2021-05" db="EMBL/GenBank/DDBJ databases">
        <title>A Polyphasic approach of four new species of the genus Ohtaekwangia: Ohtaekwangia histidinii sp. nov., Ohtaekwangia cretensis sp. nov., Ohtaekwangia indiensis sp. nov., Ohtaekwangia reichenbachii sp. nov. from diverse environment.</title>
        <authorList>
            <person name="Octaviana S."/>
        </authorList>
    </citation>
    <scope>NUCLEOTIDE SEQUENCE [LARGE SCALE GENOMIC DNA]</scope>
    <source>
        <strain evidence="1 2">PWU4</strain>
    </source>
</reference>
<protein>
    <submittedName>
        <fullName evidence="1">Four helix bundle protein</fullName>
    </submittedName>
</protein>